<dbReference type="InParanoid" id="A0A061DIN3"/>
<evidence type="ECO:0000313" key="1">
    <source>
        <dbReference type="EMBL" id="EOX92469.1"/>
    </source>
</evidence>
<dbReference type="Proteomes" id="UP000026915">
    <property type="component" value="Chromosome 1"/>
</dbReference>
<keyword evidence="2" id="KW-1185">Reference proteome</keyword>
<dbReference type="AlphaFoldDB" id="A0A061DIN3"/>
<dbReference type="EMBL" id="CM001879">
    <property type="protein sequence ID" value="EOX92469.1"/>
    <property type="molecule type" value="Genomic_DNA"/>
</dbReference>
<gene>
    <name evidence="1" type="ORF">TCM_001418</name>
</gene>
<dbReference type="eggNOG" id="KOG0504">
    <property type="taxonomic scope" value="Eukaryota"/>
</dbReference>
<proteinExistence type="predicted"/>
<sequence length="163" mass="19329">MKHIHNANLKHDQAVELLRYIFKEIPRLSNKQLDTIGLDKAIYDAIKHGMIEFIDEIIQLYPEVTRRKDKKGRTLFSNAIVLQQEKIFNHVYNLGSKQCIALLRHDIFRNNFLHLAAKLSHPSRLDHISGATLQMQRELQWFEVIHYLLKFLLPICVTKYLKW</sequence>
<dbReference type="PANTHER" id="PTHR24177">
    <property type="entry name" value="CASKIN"/>
    <property type="match status" value="1"/>
</dbReference>
<dbReference type="PANTHER" id="PTHR24177:SF335">
    <property type="entry name" value="PGG DOMAIN-CONTAINING PROTEIN"/>
    <property type="match status" value="1"/>
</dbReference>
<evidence type="ECO:0000313" key="2">
    <source>
        <dbReference type="Proteomes" id="UP000026915"/>
    </source>
</evidence>
<name>A0A061DIN3_THECC</name>
<dbReference type="InterPro" id="IPR036770">
    <property type="entry name" value="Ankyrin_rpt-contain_sf"/>
</dbReference>
<dbReference type="HOGENOM" id="CLU_1880780_0_0_1"/>
<protein>
    <submittedName>
        <fullName evidence="1">Ankyrin repeat family protein, putative</fullName>
    </submittedName>
</protein>
<organism evidence="1 2">
    <name type="scientific">Theobroma cacao</name>
    <name type="common">Cacao</name>
    <name type="synonym">Cocoa</name>
    <dbReference type="NCBI Taxonomy" id="3641"/>
    <lineage>
        <taxon>Eukaryota</taxon>
        <taxon>Viridiplantae</taxon>
        <taxon>Streptophyta</taxon>
        <taxon>Embryophyta</taxon>
        <taxon>Tracheophyta</taxon>
        <taxon>Spermatophyta</taxon>
        <taxon>Magnoliopsida</taxon>
        <taxon>eudicotyledons</taxon>
        <taxon>Gunneridae</taxon>
        <taxon>Pentapetalae</taxon>
        <taxon>rosids</taxon>
        <taxon>malvids</taxon>
        <taxon>Malvales</taxon>
        <taxon>Malvaceae</taxon>
        <taxon>Byttnerioideae</taxon>
        <taxon>Theobroma</taxon>
    </lineage>
</organism>
<reference evidence="1 2" key="1">
    <citation type="journal article" date="2013" name="Genome Biol.">
        <title>The genome sequence of the most widely cultivated cacao type and its use to identify candidate genes regulating pod color.</title>
        <authorList>
            <person name="Motamayor J.C."/>
            <person name="Mockaitis K."/>
            <person name="Schmutz J."/>
            <person name="Haiminen N."/>
            <person name="Iii D.L."/>
            <person name="Cornejo O."/>
            <person name="Findley S.D."/>
            <person name="Zheng P."/>
            <person name="Utro F."/>
            <person name="Royaert S."/>
            <person name="Saski C."/>
            <person name="Jenkins J."/>
            <person name="Podicheti R."/>
            <person name="Zhao M."/>
            <person name="Scheffler B.E."/>
            <person name="Stack J.C."/>
            <person name="Feltus F.A."/>
            <person name="Mustiga G.M."/>
            <person name="Amores F."/>
            <person name="Phillips W."/>
            <person name="Marelli J.P."/>
            <person name="May G.D."/>
            <person name="Shapiro H."/>
            <person name="Ma J."/>
            <person name="Bustamante C.D."/>
            <person name="Schnell R.J."/>
            <person name="Main D."/>
            <person name="Gilbert D."/>
            <person name="Parida L."/>
            <person name="Kuhn D.N."/>
        </authorList>
    </citation>
    <scope>NUCLEOTIDE SEQUENCE [LARGE SCALE GENOMIC DNA]</scope>
    <source>
        <strain evidence="2">cv. Matina 1-6</strain>
    </source>
</reference>
<dbReference type="Gene3D" id="1.25.40.20">
    <property type="entry name" value="Ankyrin repeat-containing domain"/>
    <property type="match status" value="1"/>
</dbReference>
<accession>A0A061DIN3</accession>
<dbReference type="SUPFAM" id="SSF140860">
    <property type="entry name" value="Pseudo ankyrin repeat-like"/>
    <property type="match status" value="1"/>
</dbReference>
<dbReference type="OMA" id="WANDDKQ"/>
<dbReference type="Gramene" id="EOX92469">
    <property type="protein sequence ID" value="EOX92469"/>
    <property type="gene ID" value="TCM_001418"/>
</dbReference>